<accession>A0A506PEC4</accession>
<sequence>MNVTIKNIVVLMILTVGNGCGGDDDNCISDVVVPVDTVEVSVNSGLVNEPVNVAVNFTVMNGCGAFNKFIETRQGNVITVAVEARFTGCICTMVLQELSADYSFIANTPGDYELRFSSGNNQFISVLLTIN</sequence>
<evidence type="ECO:0000313" key="1">
    <source>
        <dbReference type="EMBL" id="TPV31417.1"/>
    </source>
</evidence>
<protein>
    <submittedName>
        <fullName evidence="1">Uncharacterized protein</fullName>
    </submittedName>
</protein>
<name>A0A506PEC4_9FLAO</name>
<dbReference type="AlphaFoldDB" id="A0A506PEC4"/>
<dbReference type="RefSeq" id="WP_140991387.1">
    <property type="nucleotide sequence ID" value="NZ_VHIQ01000008.1"/>
</dbReference>
<keyword evidence="2" id="KW-1185">Reference proteome</keyword>
<evidence type="ECO:0000313" key="2">
    <source>
        <dbReference type="Proteomes" id="UP000317332"/>
    </source>
</evidence>
<dbReference type="Proteomes" id="UP000317332">
    <property type="component" value="Unassembled WGS sequence"/>
</dbReference>
<gene>
    <name evidence="1" type="ORF">FJ651_14580</name>
</gene>
<reference evidence="1 2" key="1">
    <citation type="submission" date="2019-06" db="EMBL/GenBank/DDBJ databases">
        <title>Flavobacteriaceae Paucihalobacterium erythroidium CWB-1, complete genome.</title>
        <authorList>
            <person name="Wu S."/>
        </authorList>
    </citation>
    <scope>NUCLEOTIDE SEQUENCE [LARGE SCALE GENOMIC DNA]</scope>
    <source>
        <strain evidence="1 2">CWB-1</strain>
    </source>
</reference>
<proteinExistence type="predicted"/>
<comment type="caution">
    <text evidence="1">The sequence shown here is derived from an EMBL/GenBank/DDBJ whole genome shotgun (WGS) entry which is preliminary data.</text>
</comment>
<dbReference type="OrthoDB" id="660065at2"/>
<dbReference type="EMBL" id="VHIQ01000008">
    <property type="protein sequence ID" value="TPV31417.1"/>
    <property type="molecule type" value="Genomic_DNA"/>
</dbReference>
<organism evidence="1 2">
    <name type="scientific">Paucihalobacter ruber</name>
    <dbReference type="NCBI Taxonomy" id="2567861"/>
    <lineage>
        <taxon>Bacteria</taxon>
        <taxon>Pseudomonadati</taxon>
        <taxon>Bacteroidota</taxon>
        <taxon>Flavobacteriia</taxon>
        <taxon>Flavobacteriales</taxon>
        <taxon>Flavobacteriaceae</taxon>
        <taxon>Paucihalobacter</taxon>
    </lineage>
</organism>